<sequence>MEQTSIEPDPSLVLDEEISKIGLEIRNLTKRRRVLSASLLSSNAIQNVLRPQIVSDPNLNLAPVVLSTETHAQTNHYRAVFSTTSFSFKDPSSHTESSNLLGIRFDVCKRSGKYSEPYYVLLKRADNGQKLLGVYRHTIPFFIPLKQLEEKYLALPDMVREDQENLKAERPAKQDLRRFVRELRRELVAWHLRRDAIEWLQEKLDLGGNRDVEVSTTPDSLGSRLGISSIISTSLESRYIRFEWRDGRVGRIGLSNRGLVERAMVIRDAGRDKVMENLFLGGDRRIETVIQRLLDAKTFD</sequence>
<keyword evidence="8" id="KW-1185">Reference proteome</keyword>
<proteinExistence type="inferred from homology"/>
<evidence type="ECO:0000256" key="2">
    <source>
        <dbReference type="ARBA" id="ARBA00004584"/>
    </source>
</evidence>
<dbReference type="InterPro" id="IPR018464">
    <property type="entry name" value="CENP-O"/>
</dbReference>
<dbReference type="PANTHER" id="PTHR14582">
    <property type="entry name" value="INNER KINETOCHORE SUBUNIT MAL2"/>
    <property type="match status" value="1"/>
</dbReference>
<evidence type="ECO:0000256" key="4">
    <source>
        <dbReference type="ARBA" id="ARBA00022454"/>
    </source>
</evidence>
<evidence type="ECO:0000313" key="8">
    <source>
        <dbReference type="Proteomes" id="UP001219355"/>
    </source>
</evidence>
<evidence type="ECO:0000256" key="3">
    <source>
        <dbReference type="ARBA" id="ARBA00007321"/>
    </source>
</evidence>
<keyword evidence="5" id="KW-0539">Nucleus</keyword>
<keyword evidence="6" id="KW-0137">Centromere</keyword>
<evidence type="ECO:0000256" key="1">
    <source>
        <dbReference type="ARBA" id="ARBA00004123"/>
    </source>
</evidence>
<dbReference type="Pfam" id="PF09496">
    <property type="entry name" value="CENP-O"/>
    <property type="match status" value="1"/>
</dbReference>
<evidence type="ECO:0000313" key="7">
    <source>
        <dbReference type="EMBL" id="WEW57445.1"/>
    </source>
</evidence>
<dbReference type="AlphaFoldDB" id="A0AAF0IGY9"/>
<organism evidence="7 8">
    <name type="scientific">Emydomyces testavorans</name>
    <dbReference type="NCBI Taxonomy" id="2070801"/>
    <lineage>
        <taxon>Eukaryota</taxon>
        <taxon>Fungi</taxon>
        <taxon>Dikarya</taxon>
        <taxon>Ascomycota</taxon>
        <taxon>Pezizomycotina</taxon>
        <taxon>Eurotiomycetes</taxon>
        <taxon>Eurotiomycetidae</taxon>
        <taxon>Onygenales</taxon>
        <taxon>Nannizziopsiaceae</taxon>
        <taxon>Emydomyces</taxon>
    </lineage>
</organism>
<comment type="subcellular location">
    <subcellularLocation>
        <location evidence="2">Chromosome</location>
        <location evidence="2">Centromere</location>
    </subcellularLocation>
    <subcellularLocation>
        <location evidence="1">Nucleus</location>
    </subcellularLocation>
</comment>
<evidence type="ECO:0008006" key="9">
    <source>
        <dbReference type="Google" id="ProtNLM"/>
    </source>
</evidence>
<evidence type="ECO:0000256" key="6">
    <source>
        <dbReference type="ARBA" id="ARBA00023328"/>
    </source>
</evidence>
<protein>
    <recommendedName>
        <fullName evidence="9">Centromere protein Cenp-O</fullName>
    </recommendedName>
</protein>
<dbReference type="EMBL" id="CP120628">
    <property type="protein sequence ID" value="WEW57445.1"/>
    <property type="molecule type" value="Genomic_DNA"/>
</dbReference>
<dbReference type="GO" id="GO:0031511">
    <property type="term" value="C:Mis6-Sim4 complex"/>
    <property type="evidence" value="ECO:0007669"/>
    <property type="project" value="TreeGrafter"/>
</dbReference>
<name>A0AAF0IGY9_9EURO</name>
<reference evidence="7" key="1">
    <citation type="submission" date="2023-03" db="EMBL/GenBank/DDBJ databases">
        <title>Emydomyces testavorans Genome Sequence.</title>
        <authorList>
            <person name="Hoyer L."/>
        </authorList>
    </citation>
    <scope>NUCLEOTIDE SEQUENCE</scope>
    <source>
        <strain evidence="7">16-2883</strain>
    </source>
</reference>
<dbReference type="Proteomes" id="UP001219355">
    <property type="component" value="Chromosome 2"/>
</dbReference>
<dbReference type="PANTHER" id="PTHR14582:SF1">
    <property type="entry name" value="CENTROMERE PROTEIN O"/>
    <property type="match status" value="1"/>
</dbReference>
<accession>A0AAF0IGY9</accession>
<keyword evidence="4" id="KW-0158">Chromosome</keyword>
<evidence type="ECO:0000256" key="5">
    <source>
        <dbReference type="ARBA" id="ARBA00023242"/>
    </source>
</evidence>
<comment type="similarity">
    <text evidence="3">Belongs to the CENP-O/MCM21 family.</text>
</comment>
<gene>
    <name evidence="7" type="ORF">PRK78_002912</name>
</gene>
<dbReference type="GO" id="GO:0005634">
    <property type="term" value="C:nucleus"/>
    <property type="evidence" value="ECO:0007669"/>
    <property type="project" value="UniProtKB-SubCell"/>
</dbReference>